<dbReference type="AlphaFoldDB" id="A0A8J9ZG17"/>
<dbReference type="InterPro" id="IPR004843">
    <property type="entry name" value="Calcineurin-like_PHP"/>
</dbReference>
<dbReference type="PANTHER" id="PTHR45867">
    <property type="entry name" value="PURPLE ACID PHOSPHATASE"/>
    <property type="match status" value="1"/>
</dbReference>
<feature type="domain" description="Purple acid phosphatase C-terminal" evidence="4">
    <location>
        <begin position="512"/>
        <end position="577"/>
    </location>
</feature>
<organism evidence="5 6">
    <name type="scientific">Branchiostoma lanceolatum</name>
    <name type="common">Common lancelet</name>
    <name type="synonym">Amphioxus lanceolatum</name>
    <dbReference type="NCBI Taxonomy" id="7740"/>
    <lineage>
        <taxon>Eukaryota</taxon>
        <taxon>Metazoa</taxon>
        <taxon>Chordata</taxon>
        <taxon>Cephalochordata</taxon>
        <taxon>Leptocardii</taxon>
        <taxon>Amphioxiformes</taxon>
        <taxon>Branchiostomatidae</taxon>
        <taxon>Branchiostoma</taxon>
    </lineage>
</organism>
<evidence type="ECO:0000313" key="6">
    <source>
        <dbReference type="Proteomes" id="UP000838412"/>
    </source>
</evidence>
<keyword evidence="2" id="KW-0732">Signal</keyword>
<dbReference type="SUPFAM" id="SSF56300">
    <property type="entry name" value="Metallo-dependent phosphatases"/>
    <property type="match status" value="1"/>
</dbReference>
<dbReference type="InterPro" id="IPR041792">
    <property type="entry name" value="MPP_PAP"/>
</dbReference>
<accession>A0A8J9ZG17</accession>
<dbReference type="EMBL" id="OV696687">
    <property type="protein sequence ID" value="CAH1253830.1"/>
    <property type="molecule type" value="Genomic_DNA"/>
</dbReference>
<dbReference type="PANTHER" id="PTHR45867:SF3">
    <property type="entry name" value="ACID PHOSPHATASE TYPE 7"/>
    <property type="match status" value="1"/>
</dbReference>
<evidence type="ECO:0000259" key="4">
    <source>
        <dbReference type="Pfam" id="PF14008"/>
    </source>
</evidence>
<dbReference type="InterPro" id="IPR025733">
    <property type="entry name" value="PAPs_C"/>
</dbReference>
<feature type="signal peptide" evidence="2">
    <location>
        <begin position="1"/>
        <end position="24"/>
    </location>
</feature>
<name>A0A8J9ZG17_BRALA</name>
<dbReference type="Gene3D" id="3.60.21.10">
    <property type="match status" value="1"/>
</dbReference>
<dbReference type="OrthoDB" id="45007at2759"/>
<feature type="chain" id="PRO_5035436033" evidence="2">
    <location>
        <begin position="25"/>
        <end position="584"/>
    </location>
</feature>
<dbReference type="GO" id="GO:0016787">
    <property type="term" value="F:hydrolase activity"/>
    <property type="evidence" value="ECO:0007669"/>
    <property type="project" value="InterPro"/>
</dbReference>
<dbReference type="CDD" id="cd00839">
    <property type="entry name" value="MPP_PAPs"/>
    <property type="match status" value="1"/>
</dbReference>
<evidence type="ECO:0000259" key="3">
    <source>
        <dbReference type="Pfam" id="PF00149"/>
    </source>
</evidence>
<dbReference type="Proteomes" id="UP000838412">
    <property type="component" value="Chromosome 2"/>
</dbReference>
<protein>
    <submittedName>
        <fullName evidence="5">ACP7 protein</fullName>
    </submittedName>
</protein>
<keyword evidence="6" id="KW-1185">Reference proteome</keyword>
<dbReference type="Pfam" id="PF14008">
    <property type="entry name" value="Metallophos_C"/>
    <property type="match status" value="1"/>
</dbReference>
<dbReference type="Pfam" id="PF00149">
    <property type="entry name" value="Metallophos"/>
    <property type="match status" value="1"/>
</dbReference>
<evidence type="ECO:0000256" key="1">
    <source>
        <dbReference type="ARBA" id="ARBA00023180"/>
    </source>
</evidence>
<proteinExistence type="predicted"/>
<keyword evidence="1" id="KW-0325">Glycoprotein</keyword>
<evidence type="ECO:0000256" key="2">
    <source>
        <dbReference type="SAM" id="SignalP"/>
    </source>
</evidence>
<reference evidence="5" key="1">
    <citation type="submission" date="2022-01" db="EMBL/GenBank/DDBJ databases">
        <authorList>
            <person name="Braso-Vives M."/>
        </authorList>
    </citation>
    <scope>NUCLEOTIDE SEQUENCE</scope>
</reference>
<sequence length="584" mass="64714">MKNPEVVFLVVVLCGHAALQPLWGAAGETRRLTDFLEHSGRDKESSGQVFMSQVGSGEHLEERVRANQRGSVPRGSLPAQVHPGGVKGLHLSLAGAGQVRAMWMNPVPFTTPSDFKPQCVYTVLVESRVTSVEKQSANRQDGAPLIRSHDRSELTWLNTKPDNGILSKVLTNAKTAPSVAVGRAYTYTAGNFKATLNEAVMKYEGSVPVTINYRCGDGNYVMSPPFNFTVQSTTAQRRSNTKELQKKHLINSFRNFSPEASSTVSPGRTCAGEACVTGGERVGKVALIADMGIEEDSFTVRSIQRQVDQGELDFVLHAGDVSYADNFETTFGSGGGNINNSWVWVQYMTSLQGVAARVPYMTAPGNHEEQFDFAAYRNWLHMPGNESGSSSPYYYSFDYLGVHFVGISTEHDLRGNSSQHRWLEQDLRTADLNRAQVPWILVFGHRPLYCSSAIFWTIRCTKEAREYRSEIEELFQRYHVDVYVCGHNHQYERSWPVSDGNVTAKNYNNPAATVYIVTGAAGNPEGNDPTYVPGFMVPWRANYSWTVKTGWTLMEVNSSALAFSYIHSADSSRVVDSFTITKTS</sequence>
<dbReference type="InterPro" id="IPR029052">
    <property type="entry name" value="Metallo-depent_PP-like"/>
</dbReference>
<gene>
    <name evidence="5" type="primary">ACP7</name>
    <name evidence="5" type="ORF">BLAG_LOCUS13463</name>
</gene>
<feature type="domain" description="Calcineurin-like phosphoesterase" evidence="3">
    <location>
        <begin position="284"/>
        <end position="491"/>
    </location>
</feature>
<evidence type="ECO:0000313" key="5">
    <source>
        <dbReference type="EMBL" id="CAH1253830.1"/>
    </source>
</evidence>